<dbReference type="Gene3D" id="3.90.79.10">
    <property type="entry name" value="Nucleoside Triphosphate Pyrophosphohydrolase"/>
    <property type="match status" value="1"/>
</dbReference>
<dbReference type="GO" id="GO:0000701">
    <property type="term" value="F:purine-specific mismatch base pair DNA N-glycosylase activity"/>
    <property type="evidence" value="ECO:0007669"/>
    <property type="project" value="UniProtKB-EC"/>
</dbReference>
<evidence type="ECO:0000256" key="2">
    <source>
        <dbReference type="ARBA" id="ARBA00002933"/>
    </source>
</evidence>
<dbReference type="PROSITE" id="PS01155">
    <property type="entry name" value="ENDONUCLEASE_III_2"/>
    <property type="match status" value="1"/>
</dbReference>
<dbReference type="FunFam" id="1.10.340.30:FF:000002">
    <property type="entry name" value="Adenine DNA glycosylase"/>
    <property type="match status" value="1"/>
</dbReference>
<keyword evidence="11" id="KW-0411">Iron-sulfur</keyword>
<dbReference type="CDD" id="cd03431">
    <property type="entry name" value="NUDIX_DNA_Glycosylase_C-MutY"/>
    <property type="match status" value="1"/>
</dbReference>
<dbReference type="InterPro" id="IPR004036">
    <property type="entry name" value="Endonuclease-III-like_CS2"/>
</dbReference>
<dbReference type="InterPro" id="IPR003265">
    <property type="entry name" value="HhH-GPD_domain"/>
</dbReference>
<name>A0A5S9MWV3_9GAMM</name>
<proteinExistence type="inferred from homology"/>
<dbReference type="PANTHER" id="PTHR42944">
    <property type="entry name" value="ADENINE DNA GLYCOSYLASE"/>
    <property type="match status" value="1"/>
</dbReference>
<comment type="catalytic activity">
    <reaction evidence="1 14">
        <text>Hydrolyzes free adenine bases from 7,8-dihydro-8-oxoguanine:adenine mismatched double-stranded DNA, leaving an apurinic site.</text>
        <dbReference type="EC" id="3.2.2.31"/>
    </reaction>
</comment>
<dbReference type="GO" id="GO:0034039">
    <property type="term" value="F:8-oxo-7,8-dihydroguanine DNA N-glycosylase activity"/>
    <property type="evidence" value="ECO:0007669"/>
    <property type="project" value="TreeGrafter"/>
</dbReference>
<dbReference type="GO" id="GO:0035485">
    <property type="term" value="F:adenine/guanine mispair binding"/>
    <property type="evidence" value="ECO:0007669"/>
    <property type="project" value="TreeGrafter"/>
</dbReference>
<dbReference type="Proteomes" id="UP000441399">
    <property type="component" value="Unassembled WGS sequence"/>
</dbReference>
<evidence type="ECO:0000256" key="11">
    <source>
        <dbReference type="ARBA" id="ARBA00023014"/>
    </source>
</evidence>
<dbReference type="SUPFAM" id="SSF55811">
    <property type="entry name" value="Nudix"/>
    <property type="match status" value="1"/>
</dbReference>
<dbReference type="PANTHER" id="PTHR42944:SF1">
    <property type="entry name" value="ADENINE DNA GLYCOSYLASE"/>
    <property type="match status" value="1"/>
</dbReference>
<dbReference type="SMART" id="SM00525">
    <property type="entry name" value="FES"/>
    <property type="match status" value="1"/>
</dbReference>
<keyword evidence="8 14" id="KW-0227">DNA damage</keyword>
<dbReference type="Pfam" id="PF00730">
    <property type="entry name" value="HhH-GPD"/>
    <property type="match status" value="1"/>
</dbReference>
<sequence>MQPAEFSQRVLDWFDIAGRKDLPWQKDISPYRVWISEIMLQQTQVATVIPYYLKFMSSFPTLESLAAASEDQVLHHWSGLGYYSRARNLHKTARMVVEDMGGMFPVDLDGMVSLPGIGRSTAGAILAIASGKQTAILDGNVKRVLARYHAVNGWPGKTPVLNELWGYAESYTPKARVADYTQAMMDLGATICTRSKPVCDQCPVQETCEGRASGTPTNYPGKKPKKVLPVRTTCMVVVQDGEALFLNKRPPTGIWPGLWSFPEIESLTDSETPNVTDVAEQWCAAKQLQVISAELLPGFRHTFSHYHLDIQILHVTTNDHSAAVMESERGLWYNVGAPETIGLAAPVSRIVKALLNAESTGGRNQRVLTFR</sequence>
<dbReference type="GO" id="GO:0032357">
    <property type="term" value="F:oxidized purine DNA binding"/>
    <property type="evidence" value="ECO:0007669"/>
    <property type="project" value="TreeGrafter"/>
</dbReference>
<dbReference type="NCBIfam" id="TIGR01084">
    <property type="entry name" value="mutY"/>
    <property type="match status" value="1"/>
</dbReference>
<evidence type="ECO:0000256" key="1">
    <source>
        <dbReference type="ARBA" id="ARBA00000843"/>
    </source>
</evidence>
<dbReference type="GO" id="GO:0051539">
    <property type="term" value="F:4 iron, 4 sulfur cluster binding"/>
    <property type="evidence" value="ECO:0007669"/>
    <property type="project" value="UniProtKB-UniRule"/>
</dbReference>
<evidence type="ECO:0000256" key="4">
    <source>
        <dbReference type="ARBA" id="ARBA00012045"/>
    </source>
</evidence>
<evidence type="ECO:0000256" key="7">
    <source>
        <dbReference type="ARBA" id="ARBA00022723"/>
    </source>
</evidence>
<evidence type="ECO:0000256" key="14">
    <source>
        <dbReference type="RuleBase" id="RU365096"/>
    </source>
</evidence>
<dbReference type="SUPFAM" id="SSF48150">
    <property type="entry name" value="DNA-glycosylase"/>
    <property type="match status" value="1"/>
</dbReference>
<evidence type="ECO:0000256" key="6">
    <source>
        <dbReference type="ARBA" id="ARBA00022485"/>
    </source>
</evidence>
<keyword evidence="12" id="KW-0234">DNA repair</keyword>
<reference evidence="16 17" key="1">
    <citation type="submission" date="2019-11" db="EMBL/GenBank/DDBJ databases">
        <authorList>
            <person name="Holert J."/>
        </authorList>
    </citation>
    <scope>NUCLEOTIDE SEQUENCE [LARGE SCALE GENOMIC DNA]</scope>
    <source>
        <strain evidence="16">SB11_3</strain>
    </source>
</reference>
<keyword evidence="9 16" id="KW-0378">Hydrolase</keyword>
<evidence type="ECO:0000256" key="10">
    <source>
        <dbReference type="ARBA" id="ARBA00023004"/>
    </source>
</evidence>
<dbReference type="InterPro" id="IPR003651">
    <property type="entry name" value="Endonuclease3_FeS-loop_motif"/>
</dbReference>
<evidence type="ECO:0000256" key="3">
    <source>
        <dbReference type="ARBA" id="ARBA00008343"/>
    </source>
</evidence>
<dbReference type="Gene3D" id="1.10.1670.10">
    <property type="entry name" value="Helix-hairpin-Helix base-excision DNA repair enzymes (C-terminal)"/>
    <property type="match status" value="1"/>
</dbReference>
<keyword evidence="7" id="KW-0479">Metal-binding</keyword>
<feature type="domain" description="HhH-GPD" evidence="15">
    <location>
        <begin position="39"/>
        <end position="190"/>
    </location>
</feature>
<keyword evidence="10 14" id="KW-0408">Iron</keyword>
<dbReference type="InterPro" id="IPR023170">
    <property type="entry name" value="HhH_base_excis_C"/>
</dbReference>
<comment type="function">
    <text evidence="2">Adenine glycosylase active on G-A mispairs. MutY also corrects error-prone DNA synthesis past GO lesions which are due to the oxidatively damaged form of guanine: 7,8-dihydro-8-oxoguanine (8-oxo-dGTP).</text>
</comment>
<comment type="similarity">
    <text evidence="3 14">Belongs to the Nth/MutY family.</text>
</comment>
<comment type="cofactor">
    <cofactor evidence="14">
        <name>[4Fe-4S] cluster</name>
        <dbReference type="ChEBI" id="CHEBI:49883"/>
    </cofactor>
    <text evidence="14">Binds 1 [4Fe-4S] cluster.</text>
</comment>
<dbReference type="GO" id="GO:0006284">
    <property type="term" value="P:base-excision repair"/>
    <property type="evidence" value="ECO:0007669"/>
    <property type="project" value="UniProtKB-UniRule"/>
</dbReference>
<dbReference type="InterPro" id="IPR015797">
    <property type="entry name" value="NUDIX_hydrolase-like_dom_sf"/>
</dbReference>
<evidence type="ECO:0000259" key="15">
    <source>
        <dbReference type="SMART" id="SM00478"/>
    </source>
</evidence>
<dbReference type="GO" id="GO:0006298">
    <property type="term" value="P:mismatch repair"/>
    <property type="evidence" value="ECO:0007669"/>
    <property type="project" value="TreeGrafter"/>
</dbReference>
<evidence type="ECO:0000256" key="8">
    <source>
        <dbReference type="ARBA" id="ARBA00022763"/>
    </source>
</evidence>
<dbReference type="GO" id="GO:0046872">
    <property type="term" value="F:metal ion binding"/>
    <property type="evidence" value="ECO:0007669"/>
    <property type="project" value="UniProtKB-UniRule"/>
</dbReference>
<evidence type="ECO:0000256" key="5">
    <source>
        <dbReference type="ARBA" id="ARBA00022023"/>
    </source>
</evidence>
<gene>
    <name evidence="16" type="primary">mutY</name>
    <name evidence="16" type="ORF">OPDIPICF_00356</name>
</gene>
<dbReference type="CDD" id="cd00056">
    <property type="entry name" value="ENDO3c"/>
    <property type="match status" value="1"/>
</dbReference>
<dbReference type="InterPro" id="IPR029119">
    <property type="entry name" value="MutY_C"/>
</dbReference>
<dbReference type="EMBL" id="CACSIO010000001">
    <property type="protein sequence ID" value="CAA0081910.1"/>
    <property type="molecule type" value="Genomic_DNA"/>
</dbReference>
<dbReference type="Pfam" id="PF14815">
    <property type="entry name" value="NUDIX_4"/>
    <property type="match status" value="1"/>
</dbReference>
<dbReference type="InterPro" id="IPR011257">
    <property type="entry name" value="DNA_glycosylase"/>
</dbReference>
<keyword evidence="17" id="KW-1185">Reference proteome</keyword>
<evidence type="ECO:0000313" key="17">
    <source>
        <dbReference type="Proteomes" id="UP000441399"/>
    </source>
</evidence>
<dbReference type="InterPro" id="IPR005760">
    <property type="entry name" value="A/G_AdeGlyc_MutY"/>
</dbReference>
<keyword evidence="6" id="KW-0004">4Fe-4S</keyword>
<accession>A0A5S9MWV3</accession>
<evidence type="ECO:0000256" key="13">
    <source>
        <dbReference type="ARBA" id="ARBA00023295"/>
    </source>
</evidence>
<organism evidence="16 17">
    <name type="scientific">BD1-7 clade bacterium</name>
    <dbReference type="NCBI Taxonomy" id="2029982"/>
    <lineage>
        <taxon>Bacteria</taxon>
        <taxon>Pseudomonadati</taxon>
        <taxon>Pseudomonadota</taxon>
        <taxon>Gammaproteobacteria</taxon>
        <taxon>Cellvibrionales</taxon>
        <taxon>Spongiibacteraceae</taxon>
        <taxon>BD1-7 clade</taxon>
    </lineage>
</organism>
<dbReference type="NCBIfam" id="NF008132">
    <property type="entry name" value="PRK10880.1"/>
    <property type="match status" value="1"/>
</dbReference>
<dbReference type="SMART" id="SM00478">
    <property type="entry name" value="ENDO3c"/>
    <property type="match status" value="1"/>
</dbReference>
<dbReference type="EC" id="3.2.2.31" evidence="4 14"/>
<evidence type="ECO:0000256" key="9">
    <source>
        <dbReference type="ARBA" id="ARBA00022801"/>
    </source>
</evidence>
<evidence type="ECO:0000256" key="12">
    <source>
        <dbReference type="ARBA" id="ARBA00023204"/>
    </source>
</evidence>
<keyword evidence="13 14" id="KW-0326">Glycosidase</keyword>
<dbReference type="OrthoDB" id="9802365at2"/>
<dbReference type="AlphaFoldDB" id="A0A5S9MWV3"/>
<dbReference type="InterPro" id="IPR044298">
    <property type="entry name" value="MIG/MutY"/>
</dbReference>
<evidence type="ECO:0000313" key="16">
    <source>
        <dbReference type="EMBL" id="CAA0081910.1"/>
    </source>
</evidence>
<dbReference type="Gene3D" id="1.10.340.30">
    <property type="entry name" value="Hypothetical protein, domain 2"/>
    <property type="match status" value="1"/>
</dbReference>
<protein>
    <recommendedName>
        <fullName evidence="5 14">Adenine DNA glycosylase</fullName>
        <ecNumber evidence="4 14">3.2.2.31</ecNumber>
    </recommendedName>
</protein>